<dbReference type="GO" id="GO:0006139">
    <property type="term" value="P:nucleobase-containing compound metabolic process"/>
    <property type="evidence" value="ECO:0007669"/>
    <property type="project" value="InterPro"/>
</dbReference>
<accession>A0A1G9L684</accession>
<evidence type="ECO:0000313" key="6">
    <source>
        <dbReference type="EMBL" id="SDL57253.1"/>
    </source>
</evidence>
<dbReference type="PANTHER" id="PTHR11472">
    <property type="entry name" value="DNA REPAIR DEAD HELICASE RAD3/XP-D SUBFAMILY MEMBER"/>
    <property type="match status" value="1"/>
</dbReference>
<dbReference type="CDD" id="cd06127">
    <property type="entry name" value="DEDDh"/>
    <property type="match status" value="1"/>
</dbReference>
<reference evidence="6 7" key="1">
    <citation type="submission" date="2016-10" db="EMBL/GenBank/DDBJ databases">
        <authorList>
            <person name="de Groot N.N."/>
        </authorList>
    </citation>
    <scope>NUCLEOTIDE SEQUENCE [LARGE SCALE GENOMIC DNA]</scope>
    <source>
        <strain evidence="6 7">DSM 797</strain>
    </source>
</reference>
<keyword evidence="6" id="KW-0347">Helicase</keyword>
<organism evidence="6 7">
    <name type="scientific">Romboutsia lituseburensis DSM 797</name>
    <dbReference type="NCBI Taxonomy" id="1121325"/>
    <lineage>
        <taxon>Bacteria</taxon>
        <taxon>Bacillati</taxon>
        <taxon>Bacillota</taxon>
        <taxon>Clostridia</taxon>
        <taxon>Peptostreptococcales</taxon>
        <taxon>Peptostreptococcaceae</taxon>
        <taxon>Romboutsia</taxon>
    </lineage>
</organism>
<dbReference type="InterPro" id="IPR012337">
    <property type="entry name" value="RNaseH-like_sf"/>
</dbReference>
<dbReference type="SUPFAM" id="SSF52540">
    <property type="entry name" value="P-loop containing nucleoside triphosphate hydrolases"/>
    <property type="match status" value="1"/>
</dbReference>
<dbReference type="Gene3D" id="3.40.50.300">
    <property type="entry name" value="P-loop containing nucleotide triphosphate hydrolases"/>
    <property type="match status" value="2"/>
</dbReference>
<dbReference type="SMART" id="SM00487">
    <property type="entry name" value="DEXDc"/>
    <property type="match status" value="1"/>
</dbReference>
<name>A0A1G9L684_9FIRM</name>
<dbReference type="GO" id="GO:0003676">
    <property type="term" value="F:nucleic acid binding"/>
    <property type="evidence" value="ECO:0007669"/>
    <property type="project" value="InterPro"/>
</dbReference>
<dbReference type="InterPro" id="IPR027417">
    <property type="entry name" value="P-loop_NTPase"/>
</dbReference>
<dbReference type="InterPro" id="IPR014013">
    <property type="entry name" value="Helic_SF1/SF2_ATP-bd_DinG/Rad3"/>
</dbReference>
<dbReference type="EMBL" id="FNGW01000002">
    <property type="protein sequence ID" value="SDL57253.1"/>
    <property type="molecule type" value="Genomic_DNA"/>
</dbReference>
<dbReference type="GO" id="GO:0004527">
    <property type="term" value="F:exonuclease activity"/>
    <property type="evidence" value="ECO:0007669"/>
    <property type="project" value="UniProtKB-ARBA"/>
</dbReference>
<comment type="similarity">
    <text evidence="4">Belongs to the helicase family. DinG subfamily.</text>
</comment>
<dbReference type="InterPro" id="IPR006555">
    <property type="entry name" value="ATP-dep_Helicase_C"/>
</dbReference>
<evidence type="ECO:0000313" key="7">
    <source>
        <dbReference type="Proteomes" id="UP000199068"/>
    </source>
</evidence>
<feature type="domain" description="Helicase ATP-binding" evidence="5">
    <location>
        <begin position="265"/>
        <end position="540"/>
    </location>
</feature>
<dbReference type="SMART" id="SM00491">
    <property type="entry name" value="HELICc2"/>
    <property type="match status" value="1"/>
</dbReference>
<dbReference type="SUPFAM" id="SSF53098">
    <property type="entry name" value="Ribonuclease H-like"/>
    <property type="match status" value="1"/>
</dbReference>
<dbReference type="STRING" id="1121325.SAMN04515677_102412"/>
<dbReference type="InterPro" id="IPR036397">
    <property type="entry name" value="RNaseH_sf"/>
</dbReference>
<sequence>MKILIDIIHKTFKSILNDVVYLDIETTGNNYKTNEILEIGAIKMSNGQISTFNSLIKNKYEIPIELYSFSKNIDFESLKEAYDINVVDSQLKEFVKDYPIIIHDNKNQKKFIKHYLKSVDNKILNSVELVAILEPYHSDFSIDYLKKQITTDRSSEKNRALYDSWDIAKVVNSLILRLKSKEESSLEPLTFRINSYLHKFGLKKWDWSEFIDNSINDFEDFKNDIILHKNQNCKTDNNKKEQKIIRKIFEHDRLYEELLKEQSIWASKEGFIYEYRPGQYELTKTIRETIKGNSGSAKVACIEAPTGIGKSVGYLVPAVIEARINKKRMIISTDTKELQIQLINKDIPNVLNSLGLTNKIKYGYIKGKNNYICVEKLEHYKNDYLSSNPTFDEVMSILILEQLTKDGMYGDIEEINTWIITNFSYINNHLIYVSCDPNLCRPKKCYKECLYKKRVEELKEEDITVINHSLLAKWPYKEEKPLENIIVDEGHNLVEKGYDFFSSTVEYKSFMYFLREIYPYENMANSKFIHDNSGKNRKIKPFDKFYHHVHFDRKIKDKISRNINIIVDEINSILNFGLNSEYNNISSYNLNWELNLQEHEVAGKNRINDQIIQITYSDYSKKIKLSCEAIIRNLVSILVIIDRNLDDDSIDKESDVYTFGKAKVKELEDIKNTFEIFMEYSEDDDYARIVEVSKEFTNFEIRVVPLKLAQLFEENILSQVDSAIFLSATLTVENNMNYFKDTLGINRVNNVEKIISPLYNYRNRVLTIGVSDLSLYNNISFPSEISDVLSNICKVTKGHTLSLFNSKDRLEKTYDNLKDKLHNNNIEIYMNKKGIRNLKDMNRNCVVLGSKGCFEGVDIPGDGLTCVTLDKIPNLNPKDPLYSTIMKKYKLPYHKINYPQMTIKIKQAMGRLLRSKYDYGCFIIFNPGNNTHTLKKLEKDLHESKINMVRKSDINRYLYNHFQVCRQSVINDALNDIINLFKLNEMNNQHAIDFINSQMKNRYLNAYASRLNENDLKLKYFNKSYLIPKEKLQDN</sequence>
<keyword evidence="7" id="KW-1185">Reference proteome</keyword>
<keyword evidence="2" id="KW-0378">Hydrolase</keyword>
<proteinExistence type="inferred from homology"/>
<keyword evidence="1" id="KW-0547">Nucleotide-binding</keyword>
<evidence type="ECO:0000256" key="3">
    <source>
        <dbReference type="ARBA" id="ARBA00022840"/>
    </source>
</evidence>
<evidence type="ECO:0000259" key="5">
    <source>
        <dbReference type="PROSITE" id="PS51193"/>
    </source>
</evidence>
<dbReference type="Proteomes" id="UP000199068">
    <property type="component" value="Unassembled WGS sequence"/>
</dbReference>
<evidence type="ECO:0000256" key="4">
    <source>
        <dbReference type="ARBA" id="ARBA00038058"/>
    </source>
</evidence>
<keyword evidence="3" id="KW-0067">ATP-binding</keyword>
<dbReference type="GO" id="GO:0005524">
    <property type="term" value="F:ATP binding"/>
    <property type="evidence" value="ECO:0007669"/>
    <property type="project" value="UniProtKB-KW"/>
</dbReference>
<dbReference type="PANTHER" id="PTHR11472:SF34">
    <property type="entry name" value="REGULATOR OF TELOMERE ELONGATION HELICASE 1"/>
    <property type="match status" value="1"/>
</dbReference>
<dbReference type="AlphaFoldDB" id="A0A1G9L684"/>
<evidence type="ECO:0000256" key="2">
    <source>
        <dbReference type="ARBA" id="ARBA00022801"/>
    </source>
</evidence>
<dbReference type="GO" id="GO:0003678">
    <property type="term" value="F:DNA helicase activity"/>
    <property type="evidence" value="ECO:0007669"/>
    <property type="project" value="TreeGrafter"/>
</dbReference>
<dbReference type="InterPro" id="IPR013520">
    <property type="entry name" value="Ribonucl_H"/>
</dbReference>
<dbReference type="RefSeq" id="WP_092724504.1">
    <property type="nucleotide sequence ID" value="NZ_FNGW01000002.1"/>
</dbReference>
<protein>
    <submittedName>
        <fullName evidence="6">ATP-dependent DNA helicase DinG</fullName>
    </submittedName>
</protein>
<dbReference type="GO" id="GO:0016818">
    <property type="term" value="F:hydrolase activity, acting on acid anhydrides, in phosphorus-containing anhydrides"/>
    <property type="evidence" value="ECO:0007669"/>
    <property type="project" value="InterPro"/>
</dbReference>
<dbReference type="PROSITE" id="PS51193">
    <property type="entry name" value="HELICASE_ATP_BIND_2"/>
    <property type="match status" value="1"/>
</dbReference>
<dbReference type="Pfam" id="PF00929">
    <property type="entry name" value="RNase_T"/>
    <property type="match status" value="1"/>
</dbReference>
<dbReference type="Gene3D" id="3.30.420.10">
    <property type="entry name" value="Ribonuclease H-like superfamily/Ribonuclease H"/>
    <property type="match status" value="1"/>
</dbReference>
<dbReference type="SMART" id="SM00479">
    <property type="entry name" value="EXOIII"/>
    <property type="match status" value="1"/>
</dbReference>
<dbReference type="Pfam" id="PF13307">
    <property type="entry name" value="Helicase_C_2"/>
    <property type="match status" value="1"/>
</dbReference>
<gene>
    <name evidence="6" type="ORF">SAMN04515677_102412</name>
</gene>
<evidence type="ECO:0000256" key="1">
    <source>
        <dbReference type="ARBA" id="ARBA00022741"/>
    </source>
</evidence>
<dbReference type="InterPro" id="IPR045028">
    <property type="entry name" value="DinG/Rad3-like"/>
</dbReference>
<dbReference type="InterPro" id="IPR014001">
    <property type="entry name" value="Helicase_ATP-bd"/>
</dbReference>